<keyword evidence="3" id="KW-1185">Reference proteome</keyword>
<name>A0A815UXJ2_ADIRI</name>
<dbReference type="InterPro" id="IPR013517">
    <property type="entry name" value="FG-GAP"/>
</dbReference>
<keyword evidence="1" id="KW-0732">Signal</keyword>
<evidence type="ECO:0000313" key="2">
    <source>
        <dbReference type="EMBL" id="CAF1525305.1"/>
    </source>
</evidence>
<dbReference type="InterPro" id="IPR028994">
    <property type="entry name" value="Integrin_alpha_N"/>
</dbReference>
<evidence type="ECO:0000313" key="3">
    <source>
        <dbReference type="Proteomes" id="UP000663828"/>
    </source>
</evidence>
<dbReference type="EMBL" id="CAJNOR010004753">
    <property type="protein sequence ID" value="CAF1525305.1"/>
    <property type="molecule type" value="Genomic_DNA"/>
</dbReference>
<gene>
    <name evidence="2" type="ORF">XAT740_LOCUS41065</name>
</gene>
<organism evidence="2 3">
    <name type="scientific">Adineta ricciae</name>
    <name type="common">Rotifer</name>
    <dbReference type="NCBI Taxonomy" id="249248"/>
    <lineage>
        <taxon>Eukaryota</taxon>
        <taxon>Metazoa</taxon>
        <taxon>Spiralia</taxon>
        <taxon>Gnathifera</taxon>
        <taxon>Rotifera</taxon>
        <taxon>Eurotatoria</taxon>
        <taxon>Bdelloidea</taxon>
        <taxon>Adinetida</taxon>
        <taxon>Adinetidae</taxon>
        <taxon>Adineta</taxon>
    </lineage>
</organism>
<dbReference type="SUPFAM" id="SSF69318">
    <property type="entry name" value="Integrin alpha N-terminal domain"/>
    <property type="match status" value="1"/>
</dbReference>
<dbReference type="PANTHER" id="PTHR46580">
    <property type="entry name" value="SENSOR KINASE-RELATED"/>
    <property type="match status" value="1"/>
</dbReference>
<comment type="caution">
    <text evidence="2">The sequence shown here is derived from an EMBL/GenBank/DDBJ whole genome shotgun (WGS) entry which is preliminary data.</text>
</comment>
<dbReference type="Proteomes" id="UP000663828">
    <property type="component" value="Unassembled WGS sequence"/>
</dbReference>
<dbReference type="Gene3D" id="2.130.10.130">
    <property type="entry name" value="Integrin alpha, N-terminal"/>
    <property type="match status" value="1"/>
</dbReference>
<proteinExistence type="predicted"/>
<evidence type="ECO:0000256" key="1">
    <source>
        <dbReference type="ARBA" id="ARBA00022729"/>
    </source>
</evidence>
<dbReference type="Pfam" id="PF13517">
    <property type="entry name" value="FG-GAP_3"/>
    <property type="match status" value="2"/>
</dbReference>
<evidence type="ECO:0008006" key="4">
    <source>
        <dbReference type="Google" id="ProtNLM"/>
    </source>
</evidence>
<protein>
    <recommendedName>
        <fullName evidence="4">VCBS repeat-containing protein</fullName>
    </recommendedName>
</protein>
<reference evidence="2" key="1">
    <citation type="submission" date="2021-02" db="EMBL/GenBank/DDBJ databases">
        <authorList>
            <person name="Nowell W R."/>
        </authorList>
    </citation>
    <scope>NUCLEOTIDE SEQUENCE</scope>
</reference>
<dbReference type="AlphaFoldDB" id="A0A815UXJ2"/>
<accession>A0A815UXJ2</accession>
<sequence>MVSIIIVSVLVISILVPIVILKQNKSQQSRRTTTLVNKPNTIKEQITYKTASNQQSLAVADFNLDNKHDIVVGNTGNRSITIFLNTGNDTFHNQVTYPTGTQPFGVAVADFNLDNKVNIAVANYGDDVIYVHFNAGNGTFLSQTAYVADIVDLNAGTKTINVLLNVGNRTFLDQVIYGTGRQPVHVTVPDLNGDSKPDIIVANSDSNNIDVLLHR</sequence>